<evidence type="ECO:0000313" key="10">
    <source>
        <dbReference type="Proteomes" id="UP000076268"/>
    </source>
</evidence>
<dbReference type="PANTHER" id="PTHR43467:SF2">
    <property type="entry name" value="COBALT-PRECORRIN-2 C(20)-METHYLTRANSFERASE"/>
    <property type="match status" value="1"/>
</dbReference>
<dbReference type="SUPFAM" id="SSF53790">
    <property type="entry name" value="Tetrapyrrole methylase"/>
    <property type="match status" value="1"/>
</dbReference>
<evidence type="ECO:0000259" key="8">
    <source>
        <dbReference type="Pfam" id="PF00590"/>
    </source>
</evidence>
<comment type="caution">
    <text evidence="9">The sequence shown here is derived from an EMBL/GenBank/DDBJ whole genome shotgun (WGS) entry which is preliminary data.</text>
</comment>
<dbReference type="AlphaFoldDB" id="A0A154BRQ3"/>
<dbReference type="Gene3D" id="3.40.1010.10">
    <property type="entry name" value="Cobalt-precorrin-4 Transmethylase, Domain 1"/>
    <property type="match status" value="1"/>
</dbReference>
<accession>A0A154BRQ3</accession>
<keyword evidence="5 9" id="KW-0808">Transferase</keyword>
<dbReference type="Proteomes" id="UP000076268">
    <property type="component" value="Unassembled WGS sequence"/>
</dbReference>
<dbReference type="RefSeq" id="WP_066242650.1">
    <property type="nucleotide sequence ID" value="NZ_LSGP01000017.1"/>
</dbReference>
<dbReference type="GO" id="GO:0009236">
    <property type="term" value="P:cobalamin biosynthetic process"/>
    <property type="evidence" value="ECO:0007669"/>
    <property type="project" value="UniProtKB-UniRule"/>
</dbReference>
<keyword evidence="4 9" id="KW-0489">Methyltransferase</keyword>
<evidence type="ECO:0000256" key="6">
    <source>
        <dbReference type="ARBA" id="ARBA00022691"/>
    </source>
</evidence>
<gene>
    <name evidence="9" type="ORF">AXX12_09880</name>
</gene>
<proteinExistence type="inferred from homology"/>
<evidence type="ECO:0000256" key="3">
    <source>
        <dbReference type="ARBA" id="ARBA00022573"/>
    </source>
</evidence>
<evidence type="ECO:0000256" key="5">
    <source>
        <dbReference type="ARBA" id="ARBA00022679"/>
    </source>
</evidence>
<comment type="pathway">
    <text evidence="1">Cofactor biosynthesis; adenosylcobalamin biosynthesis.</text>
</comment>
<protein>
    <submittedName>
        <fullName evidence="9">Precorrin-2 C20-methyltransferase</fullName>
    </submittedName>
</protein>
<dbReference type="InterPro" id="IPR035996">
    <property type="entry name" value="4pyrrol_Methylase_sf"/>
</dbReference>
<organism evidence="9 10">
    <name type="scientific">Anaerosporomusa subterranea</name>
    <dbReference type="NCBI Taxonomy" id="1794912"/>
    <lineage>
        <taxon>Bacteria</taxon>
        <taxon>Bacillati</taxon>
        <taxon>Bacillota</taxon>
        <taxon>Negativicutes</taxon>
        <taxon>Acetonemataceae</taxon>
        <taxon>Anaerosporomusa</taxon>
    </lineage>
</organism>
<dbReference type="GO" id="GO:0032259">
    <property type="term" value="P:methylation"/>
    <property type="evidence" value="ECO:0007669"/>
    <property type="project" value="UniProtKB-KW"/>
</dbReference>
<keyword evidence="10" id="KW-1185">Reference proteome</keyword>
<feature type="domain" description="Tetrapyrrole methylase" evidence="8">
    <location>
        <begin position="11"/>
        <end position="218"/>
    </location>
</feature>
<keyword evidence="6" id="KW-0949">S-adenosyl-L-methionine</keyword>
<dbReference type="STRING" id="1794912.AXX12_09880"/>
<reference evidence="9 10" key="1">
    <citation type="submission" date="2016-02" db="EMBL/GenBank/DDBJ databases">
        <title>Anaerosporomusa subterraneum gen. nov., sp. nov., a spore-forming obligate anaerobe isolated from saprolite.</title>
        <authorList>
            <person name="Choi J.K."/>
            <person name="Shah M."/>
            <person name="Yee N."/>
        </authorList>
    </citation>
    <scope>NUCLEOTIDE SEQUENCE [LARGE SCALE GENOMIC DNA]</scope>
    <source>
        <strain evidence="9 10">RU4</strain>
    </source>
</reference>
<dbReference type="PANTHER" id="PTHR43467">
    <property type="entry name" value="COBALT-PRECORRIN-2 C(20)-METHYLTRANSFERASE"/>
    <property type="match status" value="1"/>
</dbReference>
<dbReference type="UniPathway" id="UPA00148"/>
<name>A0A154BRQ3_ANASB</name>
<dbReference type="InterPro" id="IPR014776">
    <property type="entry name" value="4pyrrole_Mease_sub2"/>
</dbReference>
<keyword evidence="3" id="KW-0169">Cobalamin biosynthesis</keyword>
<dbReference type="Gene3D" id="3.30.950.10">
    <property type="entry name" value="Methyltransferase, Cobalt-precorrin-4 Transmethylase, Domain 2"/>
    <property type="match status" value="1"/>
</dbReference>
<dbReference type="GO" id="GO:0030788">
    <property type="term" value="F:precorrin-2 C20-methyltransferase activity"/>
    <property type="evidence" value="ECO:0007669"/>
    <property type="project" value="InterPro"/>
</dbReference>
<evidence type="ECO:0000256" key="1">
    <source>
        <dbReference type="ARBA" id="ARBA00004953"/>
    </source>
</evidence>
<evidence type="ECO:0000256" key="2">
    <source>
        <dbReference type="ARBA" id="ARBA00005879"/>
    </source>
</evidence>
<comment type="similarity">
    <text evidence="2 7">Belongs to the precorrin methyltransferase family.</text>
</comment>
<dbReference type="CDD" id="cd11645">
    <property type="entry name" value="Precorrin_2_C20_MT"/>
    <property type="match status" value="1"/>
</dbReference>
<evidence type="ECO:0000256" key="7">
    <source>
        <dbReference type="PIRNR" id="PIRNR036427"/>
    </source>
</evidence>
<dbReference type="InterPro" id="IPR000878">
    <property type="entry name" value="4pyrrol_Mease"/>
</dbReference>
<sequence length="243" mass="26546">MSEQMLANCGKFFGVGVGPGDPSLLTIRAAEVLKQVDVVCIPRSRAENDSVAMKVASAYIAKTAEIMEVLTPMVRDAETLEAEWQRGAEKIAKYLLSGKNVAFITIGDAMLFSTYTYLMKKVREIIPGVAVESIPGVTSFSAAAAYLNEALAEGSEKLAIIPAIDDPEQLREIFAQFSNVVLMKVAGKYDQIVNVLAELGLKDNAVYMSRIGYPEQFVSFDLDSLRGTKLDYLSLLLVKREGF</sequence>
<dbReference type="InterPro" id="IPR014777">
    <property type="entry name" value="4pyrrole_Mease_sub1"/>
</dbReference>
<evidence type="ECO:0000313" key="9">
    <source>
        <dbReference type="EMBL" id="KYZ76713.1"/>
    </source>
</evidence>
<dbReference type="Pfam" id="PF00590">
    <property type="entry name" value="TP_methylase"/>
    <property type="match status" value="1"/>
</dbReference>
<dbReference type="OrthoDB" id="9804789at2"/>
<evidence type="ECO:0000256" key="4">
    <source>
        <dbReference type="ARBA" id="ARBA00022603"/>
    </source>
</evidence>
<dbReference type="NCBIfam" id="TIGR01467">
    <property type="entry name" value="cobI_cbiL"/>
    <property type="match status" value="1"/>
</dbReference>
<dbReference type="InterPro" id="IPR006364">
    <property type="entry name" value="CobI/CbiL/CobIJ_dom"/>
</dbReference>
<dbReference type="InterPro" id="IPR012382">
    <property type="entry name" value="CobI/CbiL"/>
</dbReference>
<dbReference type="EMBL" id="LSGP01000017">
    <property type="protein sequence ID" value="KYZ76713.1"/>
    <property type="molecule type" value="Genomic_DNA"/>
</dbReference>
<dbReference type="PIRSF" id="PIRSF036427">
    <property type="entry name" value="Precrrn-2_mtase"/>
    <property type="match status" value="1"/>
</dbReference>